<dbReference type="AlphaFoldDB" id="A0A9N9C574"/>
<protein>
    <submittedName>
        <fullName evidence="2">11706_t:CDS:1</fullName>
    </submittedName>
</protein>
<sequence>MKVLNIRTANSQTHFANFNKFWDQRYLLLLFLIATYITFELFYNIKDNLNVIYRETSRHKPSDRKLTTIPYITTNTQNPYYHHHHNDHHRYKTLNDSQLNFKFCANEDKSQLLNRIIVLPHIISVNNGNNNSFPFYSCDLIRKFGNHSNPIINNNINGTSQENEINLNEFDNKLLKKLFPNVRFITQHEFQIWSKSRIHKPKIIHEFISVGNRKFQNIEILSHHHYDPYIRTSSFSSRKSVKETTKFLLKELKNDVEVLLVAHDLKFRKFYKVFSSIYNS</sequence>
<organism evidence="2 3">
    <name type="scientific">Diversispora eburnea</name>
    <dbReference type="NCBI Taxonomy" id="1213867"/>
    <lineage>
        <taxon>Eukaryota</taxon>
        <taxon>Fungi</taxon>
        <taxon>Fungi incertae sedis</taxon>
        <taxon>Mucoromycota</taxon>
        <taxon>Glomeromycotina</taxon>
        <taxon>Glomeromycetes</taxon>
        <taxon>Diversisporales</taxon>
        <taxon>Diversisporaceae</taxon>
        <taxon>Diversispora</taxon>
    </lineage>
</organism>
<dbReference type="EMBL" id="CAJVPK010001579">
    <property type="protein sequence ID" value="CAG8591787.1"/>
    <property type="molecule type" value="Genomic_DNA"/>
</dbReference>
<feature type="transmembrane region" description="Helical" evidence="1">
    <location>
        <begin position="26"/>
        <end position="45"/>
    </location>
</feature>
<evidence type="ECO:0000256" key="1">
    <source>
        <dbReference type="SAM" id="Phobius"/>
    </source>
</evidence>
<keyword evidence="1" id="KW-0812">Transmembrane</keyword>
<evidence type="ECO:0000313" key="2">
    <source>
        <dbReference type="EMBL" id="CAG8591787.1"/>
    </source>
</evidence>
<keyword evidence="1" id="KW-1133">Transmembrane helix</keyword>
<feature type="non-terminal residue" evidence="2">
    <location>
        <position position="280"/>
    </location>
</feature>
<proteinExistence type="predicted"/>
<name>A0A9N9C574_9GLOM</name>
<dbReference type="OrthoDB" id="10267276at2759"/>
<dbReference type="Proteomes" id="UP000789706">
    <property type="component" value="Unassembled WGS sequence"/>
</dbReference>
<evidence type="ECO:0000313" key="3">
    <source>
        <dbReference type="Proteomes" id="UP000789706"/>
    </source>
</evidence>
<comment type="caution">
    <text evidence="2">The sequence shown here is derived from an EMBL/GenBank/DDBJ whole genome shotgun (WGS) entry which is preliminary data.</text>
</comment>
<reference evidence="2" key="1">
    <citation type="submission" date="2021-06" db="EMBL/GenBank/DDBJ databases">
        <authorList>
            <person name="Kallberg Y."/>
            <person name="Tangrot J."/>
            <person name="Rosling A."/>
        </authorList>
    </citation>
    <scope>NUCLEOTIDE SEQUENCE</scope>
    <source>
        <strain evidence="2">AZ414A</strain>
    </source>
</reference>
<keyword evidence="3" id="KW-1185">Reference proteome</keyword>
<keyword evidence="1" id="KW-0472">Membrane</keyword>
<accession>A0A9N9C574</accession>
<gene>
    <name evidence="2" type="ORF">DEBURN_LOCUS9093</name>
</gene>